<keyword evidence="1" id="KW-0472">Membrane</keyword>
<dbReference type="RefSeq" id="WP_186874748.1">
    <property type="nucleotide sequence ID" value="NZ_JACOPF010000001.1"/>
</dbReference>
<accession>A0A923LH00</accession>
<feature type="transmembrane region" description="Helical" evidence="1">
    <location>
        <begin position="48"/>
        <end position="70"/>
    </location>
</feature>
<keyword evidence="1" id="KW-0812">Transmembrane</keyword>
<dbReference type="AlphaFoldDB" id="A0A923LH00"/>
<gene>
    <name evidence="2" type="ORF">H8S37_04095</name>
</gene>
<dbReference type="Proteomes" id="UP000652477">
    <property type="component" value="Unassembled WGS sequence"/>
</dbReference>
<keyword evidence="3" id="KW-1185">Reference proteome</keyword>
<evidence type="ECO:0000256" key="1">
    <source>
        <dbReference type="SAM" id="Phobius"/>
    </source>
</evidence>
<comment type="caution">
    <text evidence="2">The sequence shown here is derived from an EMBL/GenBank/DDBJ whole genome shotgun (WGS) entry which is preliminary data.</text>
</comment>
<evidence type="ECO:0000313" key="3">
    <source>
        <dbReference type="Proteomes" id="UP000652477"/>
    </source>
</evidence>
<sequence length="77" mass="8749">MEIENIIVAAICGCIAGIIFVIFNPLMQKLYEKADNYILLHLDEKQKKIYILSSFVFYVIMVIIGVAVLMKSLLIVL</sequence>
<feature type="transmembrane region" description="Helical" evidence="1">
    <location>
        <begin position="6"/>
        <end position="27"/>
    </location>
</feature>
<name>A0A923LH00_9FIRM</name>
<proteinExistence type="predicted"/>
<dbReference type="EMBL" id="JACOPF010000001">
    <property type="protein sequence ID" value="MBC5688114.1"/>
    <property type="molecule type" value="Genomic_DNA"/>
</dbReference>
<reference evidence="2" key="1">
    <citation type="submission" date="2020-08" db="EMBL/GenBank/DDBJ databases">
        <title>Genome public.</title>
        <authorList>
            <person name="Liu C."/>
            <person name="Sun Q."/>
        </authorList>
    </citation>
    <scope>NUCLEOTIDE SEQUENCE</scope>
    <source>
        <strain evidence="2">NSJ-55</strain>
    </source>
</reference>
<evidence type="ECO:0000313" key="2">
    <source>
        <dbReference type="EMBL" id="MBC5688114.1"/>
    </source>
</evidence>
<organism evidence="2 3">
    <name type="scientific">Mediterraneibacter hominis</name>
    <dbReference type="NCBI Taxonomy" id="2763054"/>
    <lineage>
        <taxon>Bacteria</taxon>
        <taxon>Bacillati</taxon>
        <taxon>Bacillota</taxon>
        <taxon>Clostridia</taxon>
        <taxon>Lachnospirales</taxon>
        <taxon>Lachnospiraceae</taxon>
        <taxon>Mediterraneibacter</taxon>
    </lineage>
</organism>
<protein>
    <submittedName>
        <fullName evidence="2">Uncharacterized protein</fullName>
    </submittedName>
</protein>
<keyword evidence="1" id="KW-1133">Transmembrane helix</keyword>